<dbReference type="AlphaFoldDB" id="A0A2R3Z5T0"/>
<dbReference type="KEGG" id="grs:C7S20_10015"/>
<dbReference type="GO" id="GO:0004135">
    <property type="term" value="F:amylo-alpha-1,6-glucosidase activity"/>
    <property type="evidence" value="ECO:0007669"/>
    <property type="project" value="InterPro"/>
</dbReference>
<feature type="domain" description="Glycogen debranching enzyme C-terminal" evidence="1">
    <location>
        <begin position="393"/>
        <end position="758"/>
    </location>
</feature>
<gene>
    <name evidence="3" type="ORF">C7S20_10015</name>
</gene>
<protein>
    <submittedName>
        <fullName evidence="3">Glycogen debranching protein</fullName>
    </submittedName>
</protein>
<dbReference type="EMBL" id="CP028136">
    <property type="protein sequence ID" value="AVR45572.1"/>
    <property type="molecule type" value="Genomic_DNA"/>
</dbReference>
<dbReference type="GO" id="GO:0004134">
    <property type="term" value="F:4-alpha-glucanotransferase activity"/>
    <property type="evidence" value="ECO:0007669"/>
    <property type="project" value="InterPro"/>
</dbReference>
<name>A0A2R3Z5T0_9FLAO</name>
<evidence type="ECO:0000259" key="2">
    <source>
        <dbReference type="Pfam" id="PF12439"/>
    </source>
</evidence>
<evidence type="ECO:0000313" key="3">
    <source>
        <dbReference type="EMBL" id="AVR45572.1"/>
    </source>
</evidence>
<sequence length="771" mass="89548">MSIFSSIKSVPDSNEAHFASIVKIAGIGEKKSPEVLKKLAKTLHIPEKKVNLIFANPGRYDVEVSWSARKRKKAFRNFLGSIQNGYGINELEHSLIYRYAIDSGFSKDQATLEIENFLGTLVTGDHYEWRDDLFSKEWLLTNGIGGYASGTISGANTRSHHGVLVASLNPPADRKVLVAKVEERIFHDGKYFDLSSNKYPGVIHPDGTQFLKSYQVNPNPKWVYSNEEWKLEKNIFMLQGSNTTLIQYINKSDIPISFEIHPLYSCSDHQMVFRENSYFDFYTEYGSKMIKTYPFYGSKAIYTFWNYGNYMEARSWYKNVLLPVNEQRGLDYVCDYYRIGFLKYTINPNEELTICFTDDDKLSGKKISDLIPQSTNDLYPENECRFYQDLLKAGDQFLVQKPESEYKSIIAGYHWFEVWGRDTMIAMRGLTIARENKIASKSILNRFFKNIDRGMIPNRFPDHHSDSIPYNTIDATLWLFVVLYEYYTKFRDLDFVNNHFSALKEILDYHIKGTRYNIHVTGEGFLYGGDVSTQLTWMDAKINGIAITPRNGCAVEINALWYNALKIYEYFASLLHSEIDNKFLELIGLFERNFTRFFTNGEGSLFDVINPGVSTDNSFRPNQIFCLSLPFSVLNFDQKEKIFKAVKEKLYTPYGLRTLSRDDSKFQGVYKGDQWQRDHAYHQGTVWPFLIYEYFRAYFQIYGENLKNKKYVLKELAPIKEHFYHDHGLYCISEIFDGLEPHHGKGCIHQAWSVAALVKLYADYQLYSIDV</sequence>
<dbReference type="InterPro" id="IPR032790">
    <property type="entry name" value="GDE_C"/>
</dbReference>
<dbReference type="RefSeq" id="WP_107012349.1">
    <property type="nucleotide sequence ID" value="NZ_CP028136.1"/>
</dbReference>
<keyword evidence="4" id="KW-1185">Reference proteome</keyword>
<reference evidence="4" key="1">
    <citation type="submission" date="2018-03" db="EMBL/GenBank/DDBJ databases">
        <title>Gramella fulva sp. nov., isolated from a dry surface of tidal flat.</title>
        <authorList>
            <person name="Hwang S.H."/>
            <person name="Hwang W.M."/>
            <person name="Kang K."/>
            <person name="Ahn T.-Y."/>
        </authorList>
    </citation>
    <scope>NUCLEOTIDE SEQUENCE [LARGE SCALE GENOMIC DNA]</scope>
    <source>
        <strain evidence="4">SH35</strain>
    </source>
</reference>
<dbReference type="InterPro" id="IPR024742">
    <property type="entry name" value="Glycogen_debranch_N"/>
</dbReference>
<proteinExistence type="predicted"/>
<dbReference type="Gene3D" id="1.50.10.10">
    <property type="match status" value="1"/>
</dbReference>
<dbReference type="InterPro" id="IPR008928">
    <property type="entry name" value="6-hairpin_glycosidase_sf"/>
</dbReference>
<dbReference type="OrthoDB" id="9761875at2"/>
<dbReference type="PANTHER" id="PTHR10569">
    <property type="entry name" value="GLYCOGEN DEBRANCHING ENZYME"/>
    <property type="match status" value="1"/>
</dbReference>
<accession>A0A2R3Z5T0</accession>
<dbReference type="InterPro" id="IPR006451">
    <property type="entry name" value="Glycogen_debranch_arc"/>
</dbReference>
<organism evidence="3 4">
    <name type="scientific">Christiangramia fulva</name>
    <dbReference type="NCBI Taxonomy" id="2126553"/>
    <lineage>
        <taxon>Bacteria</taxon>
        <taxon>Pseudomonadati</taxon>
        <taxon>Bacteroidota</taxon>
        <taxon>Flavobacteriia</taxon>
        <taxon>Flavobacteriales</taxon>
        <taxon>Flavobacteriaceae</taxon>
        <taxon>Christiangramia</taxon>
    </lineage>
</organism>
<dbReference type="GO" id="GO:0005980">
    <property type="term" value="P:glycogen catabolic process"/>
    <property type="evidence" value="ECO:0007669"/>
    <property type="project" value="InterPro"/>
</dbReference>
<dbReference type="SUPFAM" id="SSF48208">
    <property type="entry name" value="Six-hairpin glycosidases"/>
    <property type="match status" value="1"/>
</dbReference>
<dbReference type="Pfam" id="PF06202">
    <property type="entry name" value="GDE_C"/>
    <property type="match status" value="1"/>
</dbReference>
<evidence type="ECO:0000259" key="1">
    <source>
        <dbReference type="Pfam" id="PF06202"/>
    </source>
</evidence>
<dbReference type="PANTHER" id="PTHR10569:SF2">
    <property type="entry name" value="GLYCOGEN DEBRANCHING ENZYME"/>
    <property type="match status" value="1"/>
</dbReference>
<evidence type="ECO:0000313" key="4">
    <source>
        <dbReference type="Proteomes" id="UP000241507"/>
    </source>
</evidence>
<feature type="domain" description="Glycogen debranching enzyme bacterial and archaeal type N-terminal" evidence="2">
    <location>
        <begin position="136"/>
        <end position="353"/>
    </location>
</feature>
<dbReference type="Proteomes" id="UP000241507">
    <property type="component" value="Chromosome"/>
</dbReference>
<dbReference type="InterPro" id="IPR010401">
    <property type="entry name" value="AGL/Gdb1"/>
</dbReference>
<dbReference type="Pfam" id="PF12439">
    <property type="entry name" value="GDE_N"/>
    <property type="match status" value="1"/>
</dbReference>
<dbReference type="InterPro" id="IPR012341">
    <property type="entry name" value="6hp_glycosidase-like_sf"/>
</dbReference>
<dbReference type="NCBIfam" id="TIGR01561">
    <property type="entry name" value="gde_arch"/>
    <property type="match status" value="1"/>
</dbReference>